<reference evidence="11 12" key="1">
    <citation type="journal article" date="2007" name="Nature">
        <title>Evolution of genes and genomes on the Drosophila phylogeny.</title>
        <authorList>
            <consortium name="Drosophila 12 Genomes Consortium"/>
            <person name="Clark A.G."/>
            <person name="Eisen M.B."/>
            <person name="Smith D.R."/>
            <person name="Bergman C.M."/>
            <person name="Oliver B."/>
            <person name="Markow T.A."/>
            <person name="Kaufman T.C."/>
            <person name="Kellis M."/>
            <person name="Gelbart W."/>
            <person name="Iyer V.N."/>
            <person name="Pollard D.A."/>
            <person name="Sackton T.B."/>
            <person name="Larracuente A.M."/>
            <person name="Singh N.D."/>
            <person name="Abad J.P."/>
            <person name="Abt D.N."/>
            <person name="Adryan B."/>
            <person name="Aguade M."/>
            <person name="Akashi H."/>
            <person name="Anderson W.W."/>
            <person name="Aquadro C.F."/>
            <person name="Ardell D.H."/>
            <person name="Arguello R."/>
            <person name="Artieri C.G."/>
            <person name="Barbash D.A."/>
            <person name="Barker D."/>
            <person name="Barsanti P."/>
            <person name="Batterham P."/>
            <person name="Batzoglou S."/>
            <person name="Begun D."/>
            <person name="Bhutkar A."/>
            <person name="Blanco E."/>
            <person name="Bosak S.A."/>
            <person name="Bradley R.K."/>
            <person name="Brand A.D."/>
            <person name="Brent M.R."/>
            <person name="Brooks A.N."/>
            <person name="Brown R.H."/>
            <person name="Butlin R.K."/>
            <person name="Caggese C."/>
            <person name="Calvi B.R."/>
            <person name="Bernardo de Carvalho A."/>
            <person name="Caspi A."/>
            <person name="Castrezana S."/>
            <person name="Celniker S.E."/>
            <person name="Chang J.L."/>
            <person name="Chapple C."/>
            <person name="Chatterji S."/>
            <person name="Chinwalla A."/>
            <person name="Civetta A."/>
            <person name="Clifton S.W."/>
            <person name="Comeron J.M."/>
            <person name="Costello J.C."/>
            <person name="Coyne J.A."/>
            <person name="Daub J."/>
            <person name="David R.G."/>
            <person name="Delcher A.L."/>
            <person name="Delehaunty K."/>
            <person name="Do C.B."/>
            <person name="Ebling H."/>
            <person name="Edwards K."/>
            <person name="Eickbush T."/>
            <person name="Evans J.D."/>
            <person name="Filipski A."/>
            <person name="Findeiss S."/>
            <person name="Freyhult E."/>
            <person name="Fulton L."/>
            <person name="Fulton R."/>
            <person name="Garcia A.C."/>
            <person name="Gardiner A."/>
            <person name="Garfield D.A."/>
            <person name="Garvin B.E."/>
            <person name="Gibson G."/>
            <person name="Gilbert D."/>
            <person name="Gnerre S."/>
            <person name="Godfrey J."/>
            <person name="Good R."/>
            <person name="Gotea V."/>
            <person name="Gravely B."/>
            <person name="Greenberg A.J."/>
            <person name="Griffiths-Jones S."/>
            <person name="Gross S."/>
            <person name="Guigo R."/>
            <person name="Gustafson E.A."/>
            <person name="Haerty W."/>
            <person name="Hahn M.W."/>
            <person name="Halligan D.L."/>
            <person name="Halpern A.L."/>
            <person name="Halter G.M."/>
            <person name="Han M.V."/>
            <person name="Heger A."/>
            <person name="Hillier L."/>
            <person name="Hinrichs A.S."/>
            <person name="Holmes I."/>
            <person name="Hoskins R.A."/>
            <person name="Hubisz M.J."/>
            <person name="Hultmark D."/>
            <person name="Huntley M.A."/>
            <person name="Jaffe D.B."/>
            <person name="Jagadeeshan S."/>
            <person name="Jeck W.R."/>
            <person name="Johnson J."/>
            <person name="Jones C.D."/>
            <person name="Jordan W.C."/>
            <person name="Karpen G.H."/>
            <person name="Kataoka E."/>
            <person name="Keightley P.D."/>
            <person name="Kheradpour P."/>
            <person name="Kirkness E.F."/>
            <person name="Koerich L.B."/>
            <person name="Kristiansen K."/>
            <person name="Kudrna D."/>
            <person name="Kulathinal R.J."/>
            <person name="Kumar S."/>
            <person name="Kwok R."/>
            <person name="Lander E."/>
            <person name="Langley C.H."/>
            <person name="Lapoint R."/>
            <person name="Lazzaro B.P."/>
            <person name="Lee S.J."/>
            <person name="Levesque L."/>
            <person name="Li R."/>
            <person name="Lin C.F."/>
            <person name="Lin M.F."/>
            <person name="Lindblad-Toh K."/>
            <person name="Llopart A."/>
            <person name="Long M."/>
            <person name="Low L."/>
            <person name="Lozovsky E."/>
            <person name="Lu J."/>
            <person name="Luo M."/>
            <person name="Machado C.A."/>
            <person name="Makalowski W."/>
            <person name="Marzo M."/>
            <person name="Matsuda M."/>
            <person name="Matzkin L."/>
            <person name="McAllister B."/>
            <person name="McBride C.S."/>
            <person name="McKernan B."/>
            <person name="McKernan K."/>
            <person name="Mendez-Lago M."/>
            <person name="Minx P."/>
            <person name="Mollenhauer M.U."/>
            <person name="Montooth K."/>
            <person name="Mount S.M."/>
            <person name="Mu X."/>
            <person name="Myers E."/>
            <person name="Negre B."/>
            <person name="Newfeld S."/>
            <person name="Nielsen R."/>
            <person name="Noor M.A."/>
            <person name="O'Grady P."/>
            <person name="Pachter L."/>
            <person name="Papaceit M."/>
            <person name="Parisi M.J."/>
            <person name="Parisi M."/>
            <person name="Parts L."/>
            <person name="Pedersen J.S."/>
            <person name="Pesole G."/>
            <person name="Phillippy A.M."/>
            <person name="Ponting C.P."/>
            <person name="Pop M."/>
            <person name="Porcelli D."/>
            <person name="Powell J.R."/>
            <person name="Prohaska S."/>
            <person name="Pruitt K."/>
            <person name="Puig M."/>
            <person name="Quesneville H."/>
            <person name="Ram K.R."/>
            <person name="Rand D."/>
            <person name="Rasmussen M.D."/>
            <person name="Reed L.K."/>
            <person name="Reenan R."/>
            <person name="Reily A."/>
            <person name="Remington K.A."/>
            <person name="Rieger T.T."/>
            <person name="Ritchie M.G."/>
            <person name="Robin C."/>
            <person name="Rogers Y.H."/>
            <person name="Rohde C."/>
            <person name="Rozas J."/>
            <person name="Rubenfield M.J."/>
            <person name="Ruiz A."/>
            <person name="Russo S."/>
            <person name="Salzberg S.L."/>
            <person name="Sanchez-Gracia A."/>
            <person name="Saranga D.J."/>
            <person name="Sato H."/>
            <person name="Schaeffer S.W."/>
            <person name="Schatz M.C."/>
            <person name="Schlenke T."/>
            <person name="Schwartz R."/>
            <person name="Segarra C."/>
            <person name="Singh R.S."/>
            <person name="Sirot L."/>
            <person name="Sirota M."/>
            <person name="Sisneros N.B."/>
            <person name="Smith C.D."/>
            <person name="Smith T.F."/>
            <person name="Spieth J."/>
            <person name="Stage D.E."/>
            <person name="Stark A."/>
            <person name="Stephan W."/>
            <person name="Strausberg R.L."/>
            <person name="Strempel S."/>
            <person name="Sturgill D."/>
            <person name="Sutton G."/>
            <person name="Sutton G.G."/>
            <person name="Tao W."/>
            <person name="Teichmann S."/>
            <person name="Tobari Y.N."/>
            <person name="Tomimura Y."/>
            <person name="Tsolas J.M."/>
            <person name="Valente V.L."/>
            <person name="Venter E."/>
            <person name="Venter J.C."/>
            <person name="Vicario S."/>
            <person name="Vieira F.G."/>
            <person name="Vilella A.J."/>
            <person name="Villasante A."/>
            <person name="Walenz B."/>
            <person name="Wang J."/>
            <person name="Wasserman M."/>
            <person name="Watts T."/>
            <person name="Wilson D."/>
            <person name="Wilson R.K."/>
            <person name="Wing R.A."/>
            <person name="Wolfner M.F."/>
            <person name="Wong A."/>
            <person name="Wong G.K."/>
            <person name="Wu C.I."/>
            <person name="Wu G."/>
            <person name="Yamamoto D."/>
            <person name="Yang H.P."/>
            <person name="Yang S.P."/>
            <person name="Yorke J.A."/>
            <person name="Yoshida K."/>
            <person name="Zdobnov E."/>
            <person name="Zhang P."/>
            <person name="Zhang Y."/>
            <person name="Zimin A.V."/>
            <person name="Baldwin J."/>
            <person name="Abdouelleil A."/>
            <person name="Abdulkadir J."/>
            <person name="Abebe A."/>
            <person name="Abera B."/>
            <person name="Abreu J."/>
            <person name="Acer S.C."/>
            <person name="Aftuck L."/>
            <person name="Alexander A."/>
            <person name="An P."/>
            <person name="Anderson E."/>
            <person name="Anderson S."/>
            <person name="Arachi H."/>
            <person name="Azer M."/>
            <person name="Bachantsang P."/>
            <person name="Barry A."/>
            <person name="Bayul T."/>
            <person name="Berlin A."/>
            <person name="Bessette D."/>
            <person name="Bloom T."/>
            <person name="Blye J."/>
            <person name="Boguslavskiy L."/>
            <person name="Bonnet C."/>
            <person name="Boukhgalter B."/>
            <person name="Bourzgui I."/>
            <person name="Brown A."/>
            <person name="Cahill P."/>
            <person name="Channer S."/>
            <person name="Cheshatsang Y."/>
            <person name="Chuda L."/>
            <person name="Citroen M."/>
            <person name="Collymore A."/>
            <person name="Cooke P."/>
            <person name="Costello M."/>
            <person name="D'Aco K."/>
            <person name="Daza R."/>
            <person name="De Haan G."/>
            <person name="DeGray S."/>
            <person name="DeMaso C."/>
            <person name="Dhargay N."/>
            <person name="Dooley K."/>
            <person name="Dooley E."/>
            <person name="Doricent M."/>
            <person name="Dorje P."/>
            <person name="Dorjee K."/>
            <person name="Dupes A."/>
            <person name="Elong R."/>
            <person name="Falk J."/>
            <person name="Farina A."/>
            <person name="Faro S."/>
            <person name="Ferguson D."/>
            <person name="Fisher S."/>
            <person name="Foley C.D."/>
            <person name="Franke A."/>
            <person name="Friedrich D."/>
            <person name="Gadbois L."/>
            <person name="Gearin G."/>
            <person name="Gearin C.R."/>
            <person name="Giannoukos G."/>
            <person name="Goode T."/>
            <person name="Graham J."/>
            <person name="Grandbois E."/>
            <person name="Grewal S."/>
            <person name="Gyaltsen K."/>
            <person name="Hafez N."/>
            <person name="Hagos B."/>
            <person name="Hall J."/>
            <person name="Henson C."/>
            <person name="Hollinger A."/>
            <person name="Honan T."/>
            <person name="Huard M.D."/>
            <person name="Hughes L."/>
            <person name="Hurhula B."/>
            <person name="Husby M.E."/>
            <person name="Kamat A."/>
            <person name="Kanga B."/>
            <person name="Kashin S."/>
            <person name="Khazanovich D."/>
            <person name="Kisner P."/>
            <person name="Lance K."/>
            <person name="Lara M."/>
            <person name="Lee W."/>
            <person name="Lennon N."/>
            <person name="Letendre F."/>
            <person name="LeVine R."/>
            <person name="Lipovsky A."/>
            <person name="Liu X."/>
            <person name="Liu J."/>
            <person name="Liu S."/>
            <person name="Lokyitsang T."/>
            <person name="Lokyitsang Y."/>
            <person name="Lubonja R."/>
            <person name="Lui A."/>
            <person name="MacDonald P."/>
            <person name="Magnisalis V."/>
            <person name="Maru K."/>
            <person name="Matthews C."/>
            <person name="McCusker W."/>
            <person name="McDonough S."/>
            <person name="Mehta T."/>
            <person name="Meldrim J."/>
            <person name="Meneus L."/>
            <person name="Mihai O."/>
            <person name="Mihalev A."/>
            <person name="Mihova T."/>
            <person name="Mittelman R."/>
            <person name="Mlenga V."/>
            <person name="Montmayeur A."/>
            <person name="Mulrain L."/>
            <person name="Navidi A."/>
            <person name="Naylor J."/>
            <person name="Negash T."/>
            <person name="Nguyen T."/>
            <person name="Nguyen N."/>
            <person name="Nicol R."/>
            <person name="Norbu C."/>
            <person name="Norbu N."/>
            <person name="Novod N."/>
            <person name="O'Neill B."/>
            <person name="Osman S."/>
            <person name="Markiewicz E."/>
            <person name="Oyono O.L."/>
            <person name="Patti C."/>
            <person name="Phunkhang P."/>
            <person name="Pierre F."/>
            <person name="Priest M."/>
            <person name="Raghuraman S."/>
            <person name="Rege F."/>
            <person name="Reyes R."/>
            <person name="Rise C."/>
            <person name="Rogov P."/>
            <person name="Ross K."/>
            <person name="Ryan E."/>
            <person name="Settipalli S."/>
            <person name="Shea T."/>
            <person name="Sherpa N."/>
            <person name="Shi L."/>
            <person name="Shih D."/>
            <person name="Sparrow T."/>
            <person name="Spaulding J."/>
            <person name="Stalker J."/>
            <person name="Stange-Thomann N."/>
            <person name="Stavropoulos S."/>
            <person name="Stone C."/>
            <person name="Strader C."/>
            <person name="Tesfaye S."/>
            <person name="Thomson T."/>
            <person name="Thoulutsang Y."/>
            <person name="Thoulutsang D."/>
            <person name="Topham K."/>
            <person name="Topping I."/>
            <person name="Tsamla T."/>
            <person name="Vassiliev H."/>
            <person name="Vo A."/>
            <person name="Wangchuk T."/>
            <person name="Wangdi T."/>
            <person name="Weiand M."/>
            <person name="Wilkinson J."/>
            <person name="Wilson A."/>
            <person name="Yadav S."/>
            <person name="Young G."/>
            <person name="Yu Q."/>
            <person name="Zembek L."/>
            <person name="Zhong D."/>
            <person name="Zimmer A."/>
            <person name="Zwirko Z."/>
            <person name="Jaffe D.B."/>
            <person name="Alvarez P."/>
            <person name="Brockman W."/>
            <person name="Butler J."/>
            <person name="Chin C."/>
            <person name="Gnerre S."/>
            <person name="Grabherr M."/>
            <person name="Kleber M."/>
            <person name="Mauceli E."/>
            <person name="MacCallum I."/>
        </authorList>
    </citation>
    <scope>NUCLEOTIDE SEQUENCE [LARGE SCALE GENOMIC DNA]</scope>
    <source>
        <strain evidence="12">Tai18E2 / Tucson 14021-0261.01</strain>
    </source>
</reference>
<proteinExistence type="inferred from homology"/>
<keyword evidence="6 9" id="KW-0949">S-adenosyl-L-methionine</keyword>
<comment type="similarity">
    <text evidence="2 9">Belongs to the TRM44 family.</text>
</comment>
<comment type="function">
    <text evidence="9">Adenosyl-L-methionine (AdoMet)-dependent tRNA (uracil-O(2)-)-methyltransferase.</text>
</comment>
<dbReference type="eggNOG" id="KOG3790">
    <property type="taxonomic scope" value="Eukaryota"/>
</dbReference>
<dbReference type="GO" id="GO:0030488">
    <property type="term" value="P:tRNA methylation"/>
    <property type="evidence" value="ECO:0007669"/>
    <property type="project" value="UniProtKB-UniRule"/>
</dbReference>
<dbReference type="Pfam" id="PF07757">
    <property type="entry name" value="AdoMet_MTase"/>
    <property type="match status" value="1"/>
</dbReference>
<keyword evidence="10" id="KW-0812">Transmembrane</keyword>
<evidence type="ECO:0000256" key="1">
    <source>
        <dbReference type="ARBA" id="ARBA00004496"/>
    </source>
</evidence>
<dbReference type="GO" id="GO:0141101">
    <property type="term" value="F:tRNA(Ser) (uridine(44)-2'-O-)-methyltransferase activity"/>
    <property type="evidence" value="ECO:0007669"/>
    <property type="project" value="UniProtKB-EC"/>
</dbReference>
<name>B4PUQ3_DROYA</name>
<dbReference type="InterPro" id="IPR011671">
    <property type="entry name" value="tRNA_uracil_MeTrfase"/>
</dbReference>
<dbReference type="EC" id="2.1.1.211" evidence="9"/>
<evidence type="ECO:0000256" key="10">
    <source>
        <dbReference type="SAM" id="Phobius"/>
    </source>
</evidence>
<dbReference type="OrthoDB" id="10047021at2759"/>
<feature type="transmembrane region" description="Helical" evidence="10">
    <location>
        <begin position="21"/>
        <end position="41"/>
    </location>
</feature>
<evidence type="ECO:0000313" key="12">
    <source>
        <dbReference type="Proteomes" id="UP000002282"/>
    </source>
</evidence>
<keyword evidence="3 9" id="KW-0963">Cytoplasm</keyword>
<keyword evidence="7 9" id="KW-0819">tRNA processing</keyword>
<gene>
    <name evidence="11" type="primary">Dyak\GE24767</name>
    <name evidence="11" type="synonym">dyak_GLEANR_8431</name>
    <name evidence="11" type="synonym">GE24767</name>
    <name evidence="11" type="ORF">Dyak_GE24767</name>
</gene>
<evidence type="ECO:0000256" key="7">
    <source>
        <dbReference type="ARBA" id="ARBA00022694"/>
    </source>
</evidence>
<evidence type="ECO:0000256" key="6">
    <source>
        <dbReference type="ARBA" id="ARBA00022691"/>
    </source>
</evidence>
<evidence type="ECO:0000256" key="8">
    <source>
        <dbReference type="ARBA" id="ARBA00047957"/>
    </source>
</evidence>
<dbReference type="Proteomes" id="UP000002282">
    <property type="component" value="Chromosome 3R"/>
</dbReference>
<keyword evidence="4 9" id="KW-0489">Methyltransferase</keyword>
<evidence type="ECO:0000256" key="9">
    <source>
        <dbReference type="RuleBase" id="RU368004"/>
    </source>
</evidence>
<dbReference type="EMBL" id="CM000160">
    <property type="protein sequence ID" value="EDW96670.2"/>
    <property type="molecule type" value="Genomic_DNA"/>
</dbReference>
<keyword evidence="5 9" id="KW-0808">Transferase</keyword>
<reference evidence="11 12" key="2">
    <citation type="journal article" date="2007" name="PLoS Biol.">
        <title>Principles of genome evolution in the Drosophila melanogaster species group.</title>
        <authorList>
            <person name="Ranz J.M."/>
            <person name="Maurin D."/>
            <person name="Chan Y.S."/>
            <person name="von Grotthuss M."/>
            <person name="Hillier L.W."/>
            <person name="Roote J."/>
            <person name="Ashburner M."/>
            <person name="Bergman C.M."/>
        </authorList>
    </citation>
    <scope>NUCLEOTIDE SEQUENCE [LARGE SCALE GENOMIC DNA]</scope>
    <source>
        <strain evidence="12">Tai18E2 / Tucson 14021-0261.01</strain>
    </source>
</reference>
<dbReference type="KEGG" id="dya:Dyak_GE24767"/>
<sequence>MYASLNTRQQTNIDRSSNPSCVYLIFAISCVTFLFDTMAAVEEAQFWQAIGILIKNYHALNKKIFEVVITQVKKHQDGRLCESSTEELSMTLKEVPNKRTCTGFTIGFKLLPKKLADNILGTGTVDFEKCLYECQFASDSIEDFSVRLLEGQFQLESKSNPNWLEFVLRPKLLSWSQSKQDEAKVKSLGLVNVEKYNDLYKELKQRHSQRLLEHWKTAQESTDPLKFIYEDLAIAAYLMVLWSQTQSEPNAFADLGCGNGLLVHVLNAEGYKGYGYDIRKRKLWALYPPETQKSLIEKAVEPNNFRLDFPDVDWLIGNHSDELSPWLPVLAARLNINYFLLPCCPYELSGAKFRRRNTKISAYQDFFKYVSQVSHECGYEILQDRLKIPSTKRLALLGIKRKASKALEDLEYFVQEELRKYKTGDAEIKLREKEESVRNCTRVDKSIIDALVLKIFKQILDSNEDKWSGRLPMRQIAQALTKEELSGIKSECGGIKTLLRNKHEVFEFCGGDLIGIRTPKPTAALPQSHLTIKKRSCFFKLHHPLGCPLEGAECSFIH</sequence>
<keyword evidence="10" id="KW-1133">Transmembrane helix</keyword>
<evidence type="ECO:0000313" key="11">
    <source>
        <dbReference type="EMBL" id="EDW96670.2"/>
    </source>
</evidence>
<keyword evidence="10" id="KW-0472">Membrane</keyword>
<dbReference type="AlphaFoldDB" id="B4PUQ3"/>
<comment type="subcellular location">
    <subcellularLocation>
        <location evidence="1 9">Cytoplasm</location>
    </subcellularLocation>
</comment>
<evidence type="ECO:0000256" key="5">
    <source>
        <dbReference type="ARBA" id="ARBA00022679"/>
    </source>
</evidence>
<keyword evidence="12" id="KW-1185">Reference proteome</keyword>
<evidence type="ECO:0000256" key="2">
    <source>
        <dbReference type="ARBA" id="ARBA00009056"/>
    </source>
</evidence>
<accession>B4PUQ3</accession>
<dbReference type="GO" id="GO:0005737">
    <property type="term" value="C:cytoplasm"/>
    <property type="evidence" value="ECO:0007669"/>
    <property type="project" value="UniProtKB-SubCell"/>
</dbReference>
<organism evidence="11 12">
    <name type="scientific">Drosophila yakuba</name>
    <name type="common">Fruit fly</name>
    <dbReference type="NCBI Taxonomy" id="7245"/>
    <lineage>
        <taxon>Eukaryota</taxon>
        <taxon>Metazoa</taxon>
        <taxon>Ecdysozoa</taxon>
        <taxon>Arthropoda</taxon>
        <taxon>Hexapoda</taxon>
        <taxon>Insecta</taxon>
        <taxon>Pterygota</taxon>
        <taxon>Neoptera</taxon>
        <taxon>Endopterygota</taxon>
        <taxon>Diptera</taxon>
        <taxon>Brachycera</taxon>
        <taxon>Muscomorpha</taxon>
        <taxon>Ephydroidea</taxon>
        <taxon>Drosophilidae</taxon>
        <taxon>Drosophila</taxon>
        <taxon>Sophophora</taxon>
    </lineage>
</organism>
<comment type="catalytic activity">
    <reaction evidence="8 9">
        <text>uridine(44) in tRNA(Ser) + S-adenosyl-L-methionine = 2'-O-methyluridine(44) in tRNA(Ser) + S-adenosyl-L-homocysteine + H(+)</text>
        <dbReference type="Rhea" id="RHEA:43100"/>
        <dbReference type="Rhea" id="RHEA-COMP:10339"/>
        <dbReference type="Rhea" id="RHEA-COMP:10340"/>
        <dbReference type="ChEBI" id="CHEBI:15378"/>
        <dbReference type="ChEBI" id="CHEBI:57856"/>
        <dbReference type="ChEBI" id="CHEBI:59789"/>
        <dbReference type="ChEBI" id="CHEBI:65315"/>
        <dbReference type="ChEBI" id="CHEBI:74478"/>
        <dbReference type="EC" id="2.1.1.211"/>
    </reaction>
</comment>
<protein>
    <recommendedName>
        <fullName evidence="9">tRNA (uracil-O(2)-)-methyltransferase</fullName>
        <ecNumber evidence="9">2.1.1.211</ecNumber>
    </recommendedName>
</protein>
<dbReference type="HOGENOM" id="CLU_021025_1_0_1"/>
<evidence type="ECO:0000256" key="3">
    <source>
        <dbReference type="ARBA" id="ARBA00022490"/>
    </source>
</evidence>
<dbReference type="PANTHER" id="PTHR21210">
    <property type="entry name" value="TRNA (URACIL-O(2)-)-METHYLTRANSFERASE-RELATED"/>
    <property type="match status" value="1"/>
</dbReference>
<evidence type="ECO:0000256" key="4">
    <source>
        <dbReference type="ARBA" id="ARBA00022603"/>
    </source>
</evidence>
<dbReference type="PANTHER" id="PTHR21210:SF0">
    <property type="entry name" value="TRNA (URACIL-O(2)-)-METHYLTRANSFERASE-RELATED"/>
    <property type="match status" value="1"/>
</dbReference>